<sequence length="133" mass="14889">MNITDKNSNRLLLMVLGLFVTSNTIIIIYNFWYFTNLYIGVYSVVSKSVPLFFRLFIVLGLSVEVYKRKNWARWGVVILAILLVVSNISGLILLLVGSMKGVISLIAIVLSIIVVYMLIASKSIKDAINKSTD</sequence>
<feature type="transmembrane region" description="Helical" evidence="1">
    <location>
        <begin position="74"/>
        <end position="96"/>
    </location>
</feature>
<feature type="transmembrane region" description="Helical" evidence="1">
    <location>
        <begin position="102"/>
        <end position="120"/>
    </location>
</feature>
<dbReference type="Proteomes" id="UP000683246">
    <property type="component" value="Chromosome"/>
</dbReference>
<feature type="transmembrane region" description="Helical" evidence="1">
    <location>
        <begin position="39"/>
        <end position="62"/>
    </location>
</feature>
<dbReference type="EMBL" id="CP058649">
    <property type="protein sequence ID" value="QUI24377.1"/>
    <property type="molecule type" value="Genomic_DNA"/>
</dbReference>
<keyword evidence="1" id="KW-1133">Transmembrane helix</keyword>
<dbReference type="KEGG" id="vpy:HZI73_19665"/>
<accession>A0A8J8MM42</accession>
<organism evidence="2 3">
    <name type="scientific">Vallitalea pronyensis</name>
    <dbReference type="NCBI Taxonomy" id="1348613"/>
    <lineage>
        <taxon>Bacteria</taxon>
        <taxon>Bacillati</taxon>
        <taxon>Bacillota</taxon>
        <taxon>Clostridia</taxon>
        <taxon>Lachnospirales</taxon>
        <taxon>Vallitaleaceae</taxon>
        <taxon>Vallitalea</taxon>
    </lineage>
</organism>
<name>A0A8J8MM42_9FIRM</name>
<keyword evidence="1" id="KW-0472">Membrane</keyword>
<evidence type="ECO:0000313" key="2">
    <source>
        <dbReference type="EMBL" id="QUI24377.1"/>
    </source>
</evidence>
<dbReference type="AlphaFoldDB" id="A0A8J8MM42"/>
<gene>
    <name evidence="2" type="ORF">HZI73_19665</name>
</gene>
<keyword evidence="1" id="KW-0812">Transmembrane</keyword>
<feature type="transmembrane region" description="Helical" evidence="1">
    <location>
        <begin position="12"/>
        <end position="33"/>
    </location>
</feature>
<evidence type="ECO:0000256" key="1">
    <source>
        <dbReference type="SAM" id="Phobius"/>
    </source>
</evidence>
<keyword evidence="3" id="KW-1185">Reference proteome</keyword>
<dbReference type="RefSeq" id="WP_212695072.1">
    <property type="nucleotide sequence ID" value="NZ_CP058649.1"/>
</dbReference>
<reference evidence="2" key="1">
    <citation type="submission" date="2020-07" db="EMBL/GenBank/DDBJ databases">
        <title>Vallitalea pronyensis genome.</title>
        <authorList>
            <person name="Postec A."/>
        </authorList>
    </citation>
    <scope>NUCLEOTIDE SEQUENCE</scope>
    <source>
        <strain evidence="2">FatNI3</strain>
    </source>
</reference>
<protein>
    <submittedName>
        <fullName evidence="2">Uncharacterized protein</fullName>
    </submittedName>
</protein>
<evidence type="ECO:0000313" key="3">
    <source>
        <dbReference type="Proteomes" id="UP000683246"/>
    </source>
</evidence>
<proteinExistence type="predicted"/>